<keyword evidence="3" id="KW-1185">Reference proteome</keyword>
<feature type="compositionally biased region" description="Basic and acidic residues" evidence="1">
    <location>
        <begin position="98"/>
        <end position="114"/>
    </location>
</feature>
<feature type="compositionally biased region" description="Basic and acidic residues" evidence="1">
    <location>
        <begin position="15"/>
        <end position="30"/>
    </location>
</feature>
<reference evidence="2" key="1">
    <citation type="journal article" date="2022" name="bioRxiv">
        <title>Sequencing and chromosome-scale assembly of the giantPleurodeles waltlgenome.</title>
        <authorList>
            <person name="Brown T."/>
            <person name="Elewa A."/>
            <person name="Iarovenko S."/>
            <person name="Subramanian E."/>
            <person name="Araus A.J."/>
            <person name="Petzold A."/>
            <person name="Susuki M."/>
            <person name="Suzuki K.-i.T."/>
            <person name="Hayashi T."/>
            <person name="Toyoda A."/>
            <person name="Oliveira C."/>
            <person name="Osipova E."/>
            <person name="Leigh N.D."/>
            <person name="Simon A."/>
            <person name="Yun M.H."/>
        </authorList>
    </citation>
    <scope>NUCLEOTIDE SEQUENCE</scope>
    <source>
        <strain evidence="2">20211129_DDA</strain>
        <tissue evidence="2">Liver</tissue>
    </source>
</reference>
<organism evidence="2 3">
    <name type="scientific">Pleurodeles waltl</name>
    <name type="common">Iberian ribbed newt</name>
    <dbReference type="NCBI Taxonomy" id="8319"/>
    <lineage>
        <taxon>Eukaryota</taxon>
        <taxon>Metazoa</taxon>
        <taxon>Chordata</taxon>
        <taxon>Craniata</taxon>
        <taxon>Vertebrata</taxon>
        <taxon>Euteleostomi</taxon>
        <taxon>Amphibia</taxon>
        <taxon>Batrachia</taxon>
        <taxon>Caudata</taxon>
        <taxon>Salamandroidea</taxon>
        <taxon>Salamandridae</taxon>
        <taxon>Pleurodelinae</taxon>
        <taxon>Pleurodeles</taxon>
    </lineage>
</organism>
<evidence type="ECO:0000313" key="3">
    <source>
        <dbReference type="Proteomes" id="UP001066276"/>
    </source>
</evidence>
<dbReference type="AlphaFoldDB" id="A0AAV7RKB3"/>
<evidence type="ECO:0000313" key="2">
    <source>
        <dbReference type="EMBL" id="KAJ1153246.1"/>
    </source>
</evidence>
<feature type="region of interest" description="Disordered" evidence="1">
    <location>
        <begin position="15"/>
        <end position="114"/>
    </location>
</feature>
<evidence type="ECO:0000256" key="1">
    <source>
        <dbReference type="SAM" id="MobiDB-lite"/>
    </source>
</evidence>
<dbReference type="EMBL" id="JANPWB010000009">
    <property type="protein sequence ID" value="KAJ1153246.1"/>
    <property type="molecule type" value="Genomic_DNA"/>
</dbReference>
<sequence length="114" mass="12301">MMSCCLPELLLLRRRGEGEASERQNPDPKSRPPTAVTSHCRGDPVQLGDPRQKNPEVGVLHASSARQETPSGHPNRDGILQHAARSVGLGKVGTGPGLERHFATPKEKTPTQIL</sequence>
<protein>
    <submittedName>
        <fullName evidence="2">Uncharacterized protein</fullName>
    </submittedName>
</protein>
<comment type="caution">
    <text evidence="2">The sequence shown here is derived from an EMBL/GenBank/DDBJ whole genome shotgun (WGS) entry which is preliminary data.</text>
</comment>
<dbReference type="Proteomes" id="UP001066276">
    <property type="component" value="Chromosome 5"/>
</dbReference>
<accession>A0AAV7RKB3</accession>
<gene>
    <name evidence="2" type="ORF">NDU88_006007</name>
</gene>
<name>A0AAV7RKB3_PLEWA</name>
<proteinExistence type="predicted"/>